<feature type="domain" description="Peptidase S1" evidence="11">
    <location>
        <begin position="137"/>
        <end position="297"/>
    </location>
</feature>
<evidence type="ECO:0000256" key="2">
    <source>
        <dbReference type="ARBA" id="ARBA00022670"/>
    </source>
</evidence>
<proteinExistence type="inferred from homology"/>
<dbReference type="AlphaFoldDB" id="A0A3A9YJJ7"/>
<dbReference type="SUPFAM" id="SSF50494">
    <property type="entry name" value="Trypsin-like serine proteases"/>
    <property type="match status" value="1"/>
</dbReference>
<dbReference type="PIRSF" id="PIRSF001134">
    <property type="entry name" value="Streptogrisin"/>
    <property type="match status" value="1"/>
</dbReference>
<comment type="caution">
    <text evidence="13">The sequence shown here is derived from an EMBL/GenBank/DDBJ whole genome shotgun (WGS) entry which is preliminary data.</text>
</comment>
<evidence type="ECO:0000256" key="10">
    <source>
        <dbReference type="SAM" id="SignalP"/>
    </source>
</evidence>
<dbReference type="InterPro" id="IPR001254">
    <property type="entry name" value="Trypsin_dom"/>
</dbReference>
<evidence type="ECO:0000259" key="12">
    <source>
        <dbReference type="Pfam" id="PF02983"/>
    </source>
</evidence>
<keyword evidence="7 9" id="KW-1015">Disulfide bond</keyword>
<feature type="active site" description="Charge relay system" evidence="8">
    <location>
        <position position="146"/>
    </location>
</feature>
<feature type="domain" description="Peptidase S1A alpha-lytic prodomain" evidence="12">
    <location>
        <begin position="42"/>
        <end position="96"/>
    </location>
</feature>
<organism evidence="13 14">
    <name type="scientific">Streptomyces hoynatensis</name>
    <dbReference type="NCBI Taxonomy" id="1141874"/>
    <lineage>
        <taxon>Bacteria</taxon>
        <taxon>Bacillati</taxon>
        <taxon>Actinomycetota</taxon>
        <taxon>Actinomycetes</taxon>
        <taxon>Kitasatosporales</taxon>
        <taxon>Streptomycetaceae</taxon>
        <taxon>Streptomyces</taxon>
    </lineage>
</organism>
<evidence type="ECO:0000313" key="14">
    <source>
        <dbReference type="Proteomes" id="UP000272474"/>
    </source>
</evidence>
<dbReference type="GO" id="GO:0005576">
    <property type="term" value="C:extracellular region"/>
    <property type="evidence" value="ECO:0007669"/>
    <property type="project" value="InterPro"/>
</dbReference>
<keyword evidence="5" id="KW-0720">Serine protease</keyword>
<keyword evidence="4" id="KW-0378">Hydrolase</keyword>
<sequence length="306" mass="31392">MRTKRTETRAVRPLRLLAAAAGLSAIAAFLMPAAAQADSGTYSAAELRAASTAVQEADVAGTAWAVDPDSHTVTVLADETVSRAEIAEIRESAGDLAGALDVQRTEGTFRKYLQGGDAIYADIGWRCSLGFNVRSGSSYYFLTAGHCTDDPYGPTPPYPLWSDGASQIGYTAGSSFPSNDFGIVAYDPQPSGVPSSVNLYSGSQAITSFANPSVGQSACRSGSTTGVHCGTITGLNYTVDYGNGEVVYGLIMTNICAEPGDSGGPLFSGSTGLGLTSGGSGDCSSGGTTFFQPVVEAANYYGVTLP</sequence>
<evidence type="ECO:0000313" key="13">
    <source>
        <dbReference type="EMBL" id="RKN36988.1"/>
    </source>
</evidence>
<reference evidence="13 14" key="1">
    <citation type="journal article" date="2014" name="Int. J. Syst. Evol. Microbiol.">
        <title>Streptomyces hoynatensis sp. nov., isolated from deep marine sediment.</title>
        <authorList>
            <person name="Veyisoglu A."/>
            <person name="Sahin N."/>
        </authorList>
    </citation>
    <scope>NUCLEOTIDE SEQUENCE [LARGE SCALE GENOMIC DNA]</scope>
    <source>
        <strain evidence="13 14">KCTC 29097</strain>
    </source>
</reference>
<dbReference type="Proteomes" id="UP000272474">
    <property type="component" value="Unassembled WGS sequence"/>
</dbReference>
<dbReference type="InterPro" id="IPR004236">
    <property type="entry name" value="Pept_S1_alpha_lytic"/>
</dbReference>
<dbReference type="GO" id="GO:0004252">
    <property type="term" value="F:serine-type endopeptidase activity"/>
    <property type="evidence" value="ECO:0007669"/>
    <property type="project" value="InterPro"/>
</dbReference>
<accession>A0A3A9YJJ7</accession>
<dbReference type="Gene3D" id="2.40.10.10">
    <property type="entry name" value="Trypsin-like serine proteases"/>
    <property type="match status" value="2"/>
</dbReference>
<feature type="disulfide bond" evidence="9">
    <location>
        <begin position="256"/>
        <end position="283"/>
    </location>
</feature>
<feature type="active site" description="Charge relay system" evidence="8">
    <location>
        <position position="262"/>
    </location>
</feature>
<feature type="chain" id="PRO_5017267935" evidence="10">
    <location>
        <begin position="38"/>
        <end position="306"/>
    </location>
</feature>
<evidence type="ECO:0000259" key="11">
    <source>
        <dbReference type="Pfam" id="PF00089"/>
    </source>
</evidence>
<dbReference type="InterPro" id="IPR009003">
    <property type="entry name" value="Peptidase_S1_PA"/>
</dbReference>
<dbReference type="GO" id="GO:0006508">
    <property type="term" value="P:proteolysis"/>
    <property type="evidence" value="ECO:0007669"/>
    <property type="project" value="UniProtKB-KW"/>
</dbReference>
<keyword evidence="14" id="KW-1185">Reference proteome</keyword>
<comment type="similarity">
    <text evidence="1">Belongs to the peptidase S1 family.</text>
</comment>
<evidence type="ECO:0000256" key="1">
    <source>
        <dbReference type="ARBA" id="ARBA00007664"/>
    </source>
</evidence>
<dbReference type="PRINTS" id="PR00861">
    <property type="entry name" value="ALYTICPTASE"/>
</dbReference>
<evidence type="ECO:0000256" key="9">
    <source>
        <dbReference type="PIRSR" id="PIRSR001134-2"/>
    </source>
</evidence>
<evidence type="ECO:0000256" key="8">
    <source>
        <dbReference type="PIRSR" id="PIRSR001134-1"/>
    </source>
</evidence>
<feature type="disulfide bond" evidence="9">
    <location>
        <begin position="219"/>
        <end position="229"/>
    </location>
</feature>
<name>A0A3A9YJJ7_9ACTN</name>
<dbReference type="Pfam" id="PF00089">
    <property type="entry name" value="Trypsin"/>
    <property type="match status" value="1"/>
</dbReference>
<keyword evidence="3 10" id="KW-0732">Signal</keyword>
<feature type="signal peptide" evidence="10">
    <location>
        <begin position="1"/>
        <end position="37"/>
    </location>
</feature>
<evidence type="ECO:0000256" key="6">
    <source>
        <dbReference type="ARBA" id="ARBA00023145"/>
    </source>
</evidence>
<evidence type="ECO:0000256" key="3">
    <source>
        <dbReference type="ARBA" id="ARBA00022729"/>
    </source>
</evidence>
<dbReference type="InterPro" id="IPR043504">
    <property type="entry name" value="Peptidase_S1_PA_chymotrypsin"/>
</dbReference>
<keyword evidence="2" id="KW-0645">Protease</keyword>
<evidence type="ECO:0000256" key="4">
    <source>
        <dbReference type="ARBA" id="ARBA00022801"/>
    </source>
</evidence>
<keyword evidence="6" id="KW-0865">Zymogen</keyword>
<dbReference type="CDD" id="cd21112">
    <property type="entry name" value="alphaLP-like"/>
    <property type="match status" value="1"/>
</dbReference>
<dbReference type="OrthoDB" id="4151186at2"/>
<evidence type="ECO:0000256" key="7">
    <source>
        <dbReference type="ARBA" id="ARBA00023157"/>
    </source>
</evidence>
<dbReference type="RefSeq" id="WP_120684807.1">
    <property type="nucleotide sequence ID" value="NZ_RBAL01000029.1"/>
</dbReference>
<dbReference type="EMBL" id="RBAL01000029">
    <property type="protein sequence ID" value="RKN36988.1"/>
    <property type="molecule type" value="Genomic_DNA"/>
</dbReference>
<gene>
    <name evidence="13" type="ORF">D7294_29130</name>
</gene>
<feature type="disulfide bond" evidence="9">
    <location>
        <begin position="127"/>
        <end position="147"/>
    </location>
</feature>
<feature type="active site" description="Charge relay system" evidence="8">
    <location>
        <position position="180"/>
    </location>
</feature>
<dbReference type="InterPro" id="IPR001316">
    <property type="entry name" value="Pept_S1A_streptogrisin"/>
</dbReference>
<dbReference type="Pfam" id="PF02983">
    <property type="entry name" value="Pro_Al_protease"/>
    <property type="match status" value="1"/>
</dbReference>
<evidence type="ECO:0000256" key="5">
    <source>
        <dbReference type="ARBA" id="ARBA00022825"/>
    </source>
</evidence>
<protein>
    <submittedName>
        <fullName evidence="13">S1 family peptidase</fullName>
    </submittedName>
</protein>